<dbReference type="Pfam" id="PF13560">
    <property type="entry name" value="HTH_31"/>
    <property type="match status" value="1"/>
</dbReference>
<dbReference type="EMBL" id="PVNH01000009">
    <property type="protein sequence ID" value="PRX45460.1"/>
    <property type="molecule type" value="Genomic_DNA"/>
</dbReference>
<accession>A0A2T0LQ81</accession>
<proteinExistence type="predicted"/>
<feature type="domain" description="HTH cro/C1-type" evidence="1">
    <location>
        <begin position="17"/>
        <end position="71"/>
    </location>
</feature>
<dbReference type="Pfam" id="PF19054">
    <property type="entry name" value="DUF5753"/>
    <property type="match status" value="1"/>
</dbReference>
<dbReference type="InterPro" id="IPR001387">
    <property type="entry name" value="Cro/C1-type_HTH"/>
</dbReference>
<comment type="caution">
    <text evidence="2">The sequence shown here is derived from an EMBL/GenBank/DDBJ whole genome shotgun (WGS) entry which is preliminary data.</text>
</comment>
<dbReference type="InterPro" id="IPR010982">
    <property type="entry name" value="Lambda_DNA-bd_dom_sf"/>
</dbReference>
<sequence>MAPPGRVVPRKLLADELRRLRSQSGKTLEDVAAELMISTSKLSRLENGQGRPQLRDVRDLIRLYGLEGTSLAEQLRSWTRAGQEKPWWTAYSREIPDELGEHVDYEAEAAVARVYTIPAIPVLLQTAEYARAYYRSTERWRSAEEIDALVELRMKRQRALTDRPGKPPLELVAVAHETTIRQLVGSPAVMREQLDHLIERSTAPHVELRIYPFTAPPLFTFTCMYAHFEFAGDLESGFVHIENHAGFRSITTADEVAEYKGHHEELRRHALTPDESRALINSVRQQHFS</sequence>
<evidence type="ECO:0000259" key="1">
    <source>
        <dbReference type="PROSITE" id="PS50943"/>
    </source>
</evidence>
<gene>
    <name evidence="2" type="ORF">B0I33_109123</name>
</gene>
<keyword evidence="3" id="KW-1185">Reference proteome</keyword>
<evidence type="ECO:0000313" key="2">
    <source>
        <dbReference type="EMBL" id="PRX45460.1"/>
    </source>
</evidence>
<dbReference type="SUPFAM" id="SSF47413">
    <property type="entry name" value="lambda repressor-like DNA-binding domains"/>
    <property type="match status" value="1"/>
</dbReference>
<dbReference type="Proteomes" id="UP000238362">
    <property type="component" value="Unassembled WGS sequence"/>
</dbReference>
<reference evidence="2 3" key="1">
    <citation type="submission" date="2018-03" db="EMBL/GenBank/DDBJ databases">
        <title>Genomic Encyclopedia of Type Strains, Phase III (KMG-III): the genomes of soil and plant-associated and newly described type strains.</title>
        <authorList>
            <person name="Whitman W."/>
        </authorList>
    </citation>
    <scope>NUCLEOTIDE SEQUENCE [LARGE SCALE GENOMIC DNA]</scope>
    <source>
        <strain evidence="2 3">CGMCC 4.7125</strain>
    </source>
</reference>
<name>A0A2T0LQ81_9PSEU</name>
<dbReference type="CDD" id="cd00093">
    <property type="entry name" value="HTH_XRE"/>
    <property type="match status" value="1"/>
</dbReference>
<dbReference type="AlphaFoldDB" id="A0A2T0LQ81"/>
<dbReference type="RefSeq" id="WP_106180665.1">
    <property type="nucleotide sequence ID" value="NZ_PVNH01000009.1"/>
</dbReference>
<dbReference type="GO" id="GO:0003677">
    <property type="term" value="F:DNA binding"/>
    <property type="evidence" value="ECO:0007669"/>
    <property type="project" value="InterPro"/>
</dbReference>
<evidence type="ECO:0000313" key="3">
    <source>
        <dbReference type="Proteomes" id="UP000238362"/>
    </source>
</evidence>
<organism evidence="2 3">
    <name type="scientific">Prauserella shujinwangii</name>
    <dbReference type="NCBI Taxonomy" id="1453103"/>
    <lineage>
        <taxon>Bacteria</taxon>
        <taxon>Bacillati</taxon>
        <taxon>Actinomycetota</taxon>
        <taxon>Actinomycetes</taxon>
        <taxon>Pseudonocardiales</taxon>
        <taxon>Pseudonocardiaceae</taxon>
        <taxon>Prauserella</taxon>
    </lineage>
</organism>
<dbReference type="SMART" id="SM00530">
    <property type="entry name" value="HTH_XRE"/>
    <property type="match status" value="1"/>
</dbReference>
<dbReference type="InterPro" id="IPR043917">
    <property type="entry name" value="DUF5753"/>
</dbReference>
<dbReference type="OrthoDB" id="4285266at2"/>
<dbReference type="PROSITE" id="PS50943">
    <property type="entry name" value="HTH_CROC1"/>
    <property type="match status" value="1"/>
</dbReference>
<protein>
    <submittedName>
        <fullName evidence="2">Helix-turn-helix protein</fullName>
    </submittedName>
</protein>
<dbReference type="Gene3D" id="1.10.260.40">
    <property type="entry name" value="lambda repressor-like DNA-binding domains"/>
    <property type="match status" value="1"/>
</dbReference>